<protein>
    <recommendedName>
        <fullName evidence="3">DUF2939 family protein</fullName>
    </recommendedName>
</protein>
<gene>
    <name evidence="1" type="ORF">NCCP691_01020</name>
</gene>
<dbReference type="Proteomes" id="UP000887222">
    <property type="component" value="Unassembled WGS sequence"/>
</dbReference>
<dbReference type="InterPro" id="IPR021330">
    <property type="entry name" value="DUF2939"/>
</dbReference>
<name>A0ABQ4PYY1_9BURK</name>
<reference evidence="1 2" key="1">
    <citation type="journal article" date="2022" name="Int. J. Syst. Evol. Microbiol.">
        <title>Noviherbaspirillum aridicola sp. nov., isolated from an arid soil in Pakistan.</title>
        <authorList>
            <person name="Khan I.U."/>
            <person name="Saqib M."/>
            <person name="Amin A."/>
            <person name="Hussain F."/>
            <person name="Li L."/>
            <person name="Liu Y.H."/>
            <person name="Fang B.Z."/>
            <person name="Ahmed I."/>
            <person name="Li W.J."/>
        </authorList>
    </citation>
    <scope>NUCLEOTIDE SEQUENCE [LARGE SCALE GENOMIC DNA]</scope>
    <source>
        <strain evidence="1 2">NCCP-691</strain>
    </source>
</reference>
<dbReference type="Pfam" id="PF11159">
    <property type="entry name" value="DUF2939"/>
    <property type="match status" value="1"/>
</dbReference>
<keyword evidence="2" id="KW-1185">Reference proteome</keyword>
<organism evidence="1 2">
    <name type="scientific">Noviherbaspirillum aridicola</name>
    <dbReference type="NCBI Taxonomy" id="2849687"/>
    <lineage>
        <taxon>Bacteria</taxon>
        <taxon>Pseudomonadati</taxon>
        <taxon>Pseudomonadota</taxon>
        <taxon>Betaproteobacteria</taxon>
        <taxon>Burkholderiales</taxon>
        <taxon>Oxalobacteraceae</taxon>
        <taxon>Noviherbaspirillum</taxon>
    </lineage>
</organism>
<comment type="caution">
    <text evidence="1">The sequence shown here is derived from an EMBL/GenBank/DDBJ whole genome shotgun (WGS) entry which is preliminary data.</text>
</comment>
<accession>A0ABQ4PYY1</accession>
<proteinExistence type="predicted"/>
<dbReference type="EMBL" id="BPMK01000001">
    <property type="protein sequence ID" value="GIZ50088.1"/>
    <property type="molecule type" value="Genomic_DNA"/>
</dbReference>
<evidence type="ECO:0008006" key="3">
    <source>
        <dbReference type="Google" id="ProtNLM"/>
    </source>
</evidence>
<sequence>MLRKNLSLVAVLALLVCAANFFSPYWTVQRMRGAIAARDYETFSAYVDYPALRESFKQQLAQGGAGADEAGGQDPFAAIGQGLARAVTGPLIDLLLGPAALIEMLNAGRPGVTRSVMSAAVSKVPASAEPPAEMSVGYRDWHTVIYRREGATDAEGYFILRREGWWRWRLAAVMLPS</sequence>
<dbReference type="RefSeq" id="WP_220806277.1">
    <property type="nucleotide sequence ID" value="NZ_BPMK01000001.1"/>
</dbReference>
<evidence type="ECO:0000313" key="1">
    <source>
        <dbReference type="EMBL" id="GIZ50088.1"/>
    </source>
</evidence>
<evidence type="ECO:0000313" key="2">
    <source>
        <dbReference type="Proteomes" id="UP000887222"/>
    </source>
</evidence>